<comment type="caution">
    <text evidence="1">The sequence shown here is derived from an EMBL/GenBank/DDBJ whole genome shotgun (WGS) entry which is preliminary data.</text>
</comment>
<evidence type="ECO:0000313" key="1">
    <source>
        <dbReference type="EMBL" id="KWV83122.1"/>
    </source>
</evidence>
<organism evidence="1 2">
    <name type="scientific">Pseudomonas fluorescens</name>
    <dbReference type="NCBI Taxonomy" id="294"/>
    <lineage>
        <taxon>Bacteria</taxon>
        <taxon>Pseudomonadati</taxon>
        <taxon>Pseudomonadota</taxon>
        <taxon>Gammaproteobacteria</taxon>
        <taxon>Pseudomonadales</taxon>
        <taxon>Pseudomonadaceae</taxon>
        <taxon>Pseudomonas</taxon>
    </lineage>
</organism>
<dbReference type="RefSeq" id="WP_060765827.1">
    <property type="nucleotide sequence ID" value="NZ_LCYC01000008.1"/>
</dbReference>
<proteinExistence type="predicted"/>
<dbReference type="PATRIC" id="fig|294.195.peg.1342"/>
<protein>
    <submittedName>
        <fullName evidence="1">Uncharacterized protein</fullName>
    </submittedName>
</protein>
<reference evidence="1 2" key="1">
    <citation type="submission" date="2015-05" db="EMBL/GenBank/DDBJ databases">
        <title>A genomic and transcriptomic approach to investigate the blue pigment phenotype in Pseudomonas fluorescens.</title>
        <authorList>
            <person name="Andreani N.A."/>
            <person name="Cardazzo B."/>
        </authorList>
    </citation>
    <scope>NUCLEOTIDE SEQUENCE [LARGE SCALE GENOMIC DNA]</scope>
    <source>
        <strain evidence="1 2">Ps_40</strain>
    </source>
</reference>
<sequence length="119" mass="13382">MRKPASQAAEPIIEIKKNSSTWEVHWDYQEAPESSVLFKRQEYLGGYIDGSMDMLGILPANVLCASSVTGSVKRLTEEQATKLRDALERLLIPVVKNEFTRLQKLNELPHLRLAASESV</sequence>
<name>A0A109L8S0_PSEFL</name>
<accession>A0A109L8S0</accession>
<gene>
    <name evidence="1" type="ORF">PFL603g_01276</name>
</gene>
<dbReference type="AlphaFoldDB" id="A0A109L8S0"/>
<dbReference type="EMBL" id="LCYC01000008">
    <property type="protein sequence ID" value="KWV83122.1"/>
    <property type="molecule type" value="Genomic_DNA"/>
</dbReference>
<dbReference type="Proteomes" id="UP000063434">
    <property type="component" value="Unassembled WGS sequence"/>
</dbReference>
<evidence type="ECO:0000313" key="2">
    <source>
        <dbReference type="Proteomes" id="UP000063434"/>
    </source>
</evidence>